<evidence type="ECO:0000313" key="1">
    <source>
        <dbReference type="EMBL" id="ATJ90659.1"/>
    </source>
</evidence>
<protein>
    <submittedName>
        <fullName evidence="2">Uncharacterized protein</fullName>
    </submittedName>
</protein>
<proteinExistence type="predicted"/>
<reference evidence="2 3" key="1">
    <citation type="submission" date="2017-08" db="EMBL/GenBank/DDBJ databases">
        <title>Complete Genome Sequence of Acetobacter tropicalis Oregon-R-modENCODE STRAIN BDGP1, an acetic acid bacterium isolated from Drosophila melanogaster gut.</title>
        <authorList>
            <person name="Wan K.H."/>
            <person name="Yu C."/>
            <person name="Park S."/>
            <person name="Hammonds A.S."/>
            <person name="Booth B.W."/>
            <person name="Celniker S.E."/>
        </authorList>
    </citation>
    <scope>NUCLEOTIDE SEQUENCE [LARGE SCALE GENOMIC DNA]</scope>
    <source>
        <strain evidence="2 3">BDGP1</strain>
    </source>
</reference>
<sequence>MANAAMFARSVRLFARKTLSPEALSAHLATRAIQIRDDLISSHQAPNAYTTYVDGQKDAREAVVQPDGVILYRFHYLPQATLLAVEQAMRLSPVRSGRYRRAWCVVVDGRVWTQDLARIPAGSEVMVLNPEPYARKIDTGGMKTSVPPGIVEAARQIVQRQYPNIKAERKFVTIPAGVIPGAPWILRQNHGRSRSRSAGQPITYPALVLKEKV</sequence>
<organism evidence="2 3">
    <name type="scientific">Acetobacter tropicalis</name>
    <dbReference type="NCBI Taxonomy" id="104102"/>
    <lineage>
        <taxon>Bacteria</taxon>
        <taxon>Pseudomonadati</taxon>
        <taxon>Pseudomonadota</taxon>
        <taxon>Alphaproteobacteria</taxon>
        <taxon>Acetobacterales</taxon>
        <taxon>Acetobacteraceae</taxon>
        <taxon>Acetobacter</taxon>
    </lineage>
</organism>
<dbReference type="RefSeq" id="WP_097802395.1">
    <property type="nucleotide sequence ID" value="NZ_CP022699.1"/>
</dbReference>
<dbReference type="KEGG" id="ato:CIW82_08145"/>
<dbReference type="KEGG" id="ato:CIW82_08555"/>
<evidence type="ECO:0000313" key="3">
    <source>
        <dbReference type="Proteomes" id="UP000220394"/>
    </source>
</evidence>
<dbReference type="Proteomes" id="UP000220394">
    <property type="component" value="Chromosome"/>
</dbReference>
<name>A0A291PH81_9PROT</name>
<dbReference type="AlphaFoldDB" id="A0A291PH81"/>
<gene>
    <name evidence="1" type="ORF">CIW82_08145</name>
    <name evidence="2" type="ORF">CIW82_08555</name>
</gene>
<accession>A0A291PH81</accession>
<dbReference type="EMBL" id="CP022699">
    <property type="protein sequence ID" value="ATJ90659.1"/>
    <property type="molecule type" value="Genomic_DNA"/>
</dbReference>
<dbReference type="EMBL" id="CP022699">
    <property type="protein sequence ID" value="ATJ90734.1"/>
    <property type="molecule type" value="Genomic_DNA"/>
</dbReference>
<evidence type="ECO:0000313" key="2">
    <source>
        <dbReference type="EMBL" id="ATJ90734.1"/>
    </source>
</evidence>